<feature type="domain" description="Helix-turn-helix" evidence="1">
    <location>
        <begin position="18"/>
        <end position="64"/>
    </location>
</feature>
<evidence type="ECO:0000259" key="1">
    <source>
        <dbReference type="Pfam" id="PF12728"/>
    </source>
</evidence>
<keyword evidence="3" id="KW-1185">Reference proteome</keyword>
<organism evidence="2 3">
    <name type="scientific">Methylocapsa palsarum</name>
    <dbReference type="NCBI Taxonomy" id="1612308"/>
    <lineage>
        <taxon>Bacteria</taxon>
        <taxon>Pseudomonadati</taxon>
        <taxon>Pseudomonadota</taxon>
        <taxon>Alphaproteobacteria</taxon>
        <taxon>Hyphomicrobiales</taxon>
        <taxon>Beijerinckiaceae</taxon>
        <taxon>Methylocapsa</taxon>
    </lineage>
</organism>
<reference evidence="2 3" key="1">
    <citation type="submission" date="2016-10" db="EMBL/GenBank/DDBJ databases">
        <authorList>
            <person name="de Groot N.N."/>
        </authorList>
    </citation>
    <scope>NUCLEOTIDE SEQUENCE [LARGE SCALE GENOMIC DNA]</scope>
    <source>
        <strain evidence="2 3">NE2</strain>
    </source>
</reference>
<dbReference type="InterPro" id="IPR041657">
    <property type="entry name" value="HTH_17"/>
</dbReference>
<proteinExistence type="predicted"/>
<evidence type="ECO:0000313" key="2">
    <source>
        <dbReference type="EMBL" id="SFK79084.1"/>
    </source>
</evidence>
<dbReference type="OrthoDB" id="8005124at2"/>
<dbReference type="AlphaFoldDB" id="A0A1I4CD59"/>
<sequence length="99" mass="10720">MNDPKCFVLVPFDKREALTLSQAAEIADRSEATVRSWCSLHDIGRRVAGGNWRVSRVALAMFLDGDHVALSAYLSGDRTGADVRLYFDRAGISSSAAGC</sequence>
<accession>A0A1I4CD59</accession>
<protein>
    <recommendedName>
        <fullName evidence="1">Helix-turn-helix domain-containing protein</fullName>
    </recommendedName>
</protein>
<dbReference type="EMBL" id="FOSN01000021">
    <property type="protein sequence ID" value="SFK79084.1"/>
    <property type="molecule type" value="Genomic_DNA"/>
</dbReference>
<evidence type="ECO:0000313" key="3">
    <source>
        <dbReference type="Proteomes" id="UP000198755"/>
    </source>
</evidence>
<gene>
    <name evidence="2" type="ORF">SAMN05444581_12115</name>
</gene>
<dbReference type="RefSeq" id="WP_091685930.1">
    <property type="nucleotide sequence ID" value="NZ_FOSN01000021.1"/>
</dbReference>
<dbReference type="STRING" id="1612308.SAMN05444581_12115"/>
<name>A0A1I4CD59_9HYPH</name>
<dbReference type="Pfam" id="PF12728">
    <property type="entry name" value="HTH_17"/>
    <property type="match status" value="1"/>
</dbReference>
<dbReference type="Proteomes" id="UP000198755">
    <property type="component" value="Unassembled WGS sequence"/>
</dbReference>